<name>A0ABR7NNR4_9FIRM</name>
<dbReference type="Pfam" id="PF14238">
    <property type="entry name" value="DUF4340"/>
    <property type="match status" value="1"/>
</dbReference>
<dbReference type="Proteomes" id="UP000647491">
    <property type="component" value="Unassembled WGS sequence"/>
</dbReference>
<dbReference type="InterPro" id="IPR025641">
    <property type="entry name" value="DUF4340"/>
</dbReference>
<evidence type="ECO:0000313" key="3">
    <source>
        <dbReference type="EMBL" id="MBC8597760.1"/>
    </source>
</evidence>
<dbReference type="RefSeq" id="WP_262426657.1">
    <property type="nucleotide sequence ID" value="NZ_JACRTJ010000002.1"/>
</dbReference>
<dbReference type="EMBL" id="JACRTJ010000002">
    <property type="protein sequence ID" value="MBC8597760.1"/>
    <property type="molecule type" value="Genomic_DNA"/>
</dbReference>
<keyword evidence="1" id="KW-0732">Signal</keyword>
<evidence type="ECO:0000259" key="2">
    <source>
        <dbReference type="Pfam" id="PF14238"/>
    </source>
</evidence>
<protein>
    <submittedName>
        <fullName evidence="3">DUF4340 domain-containing protein</fullName>
    </submittedName>
</protein>
<evidence type="ECO:0000256" key="1">
    <source>
        <dbReference type="SAM" id="SignalP"/>
    </source>
</evidence>
<sequence>MRQKKIVSGAVVMALGLMLAGCSGGKASFSEAPQTEFKELRDESFSADMTGAEIPVLALEKPIDFCYSSPEAEMLFKMEDGVWQDATDKEIPIDQERFQAMADVFLNLRAVSEVENAGDLDQYGLDDADHSVYITDGEKGEKYLFIGDADPDGNYYMTIEESENIYTIKPEALDALVFDYDSLVVRDSLDLTASAGDLIKAVTVVDGKTVSYKTADTEAMTRIAAGMTALKPQEFASFHATGPELTSAGLTEDQRMTLDVEFSNGGNTESLTVYVGNFVDVMGEKRYLQMEGSNMIAIVDAAVIGDLLNLTEEQNSIQNTK</sequence>
<feature type="signal peptide" evidence="1">
    <location>
        <begin position="1"/>
        <end position="20"/>
    </location>
</feature>
<comment type="caution">
    <text evidence="3">The sequence shown here is derived from an EMBL/GenBank/DDBJ whole genome shotgun (WGS) entry which is preliminary data.</text>
</comment>
<evidence type="ECO:0000313" key="4">
    <source>
        <dbReference type="Proteomes" id="UP000647491"/>
    </source>
</evidence>
<keyword evidence="4" id="KW-1185">Reference proteome</keyword>
<feature type="domain" description="DUF4340" evidence="2">
    <location>
        <begin position="83"/>
        <end position="193"/>
    </location>
</feature>
<dbReference type="PROSITE" id="PS51257">
    <property type="entry name" value="PROKAR_LIPOPROTEIN"/>
    <property type="match status" value="1"/>
</dbReference>
<reference evidence="3 4" key="1">
    <citation type="submission" date="2020-08" db="EMBL/GenBank/DDBJ databases">
        <title>Genome public.</title>
        <authorList>
            <person name="Liu C."/>
            <person name="Sun Q."/>
        </authorList>
    </citation>
    <scope>NUCLEOTIDE SEQUENCE [LARGE SCALE GENOMIC DNA]</scope>
    <source>
        <strain evidence="3 4">BX10</strain>
    </source>
</reference>
<feature type="chain" id="PRO_5047091497" evidence="1">
    <location>
        <begin position="21"/>
        <end position="321"/>
    </location>
</feature>
<gene>
    <name evidence="3" type="ORF">H8708_00680</name>
</gene>
<accession>A0ABR7NNR4</accession>
<proteinExistence type="predicted"/>
<organism evidence="3 4">
    <name type="scientific">Enterocloster hominis</name>
    <name type="common">ex Liu et al. 2021</name>
    <dbReference type="NCBI Taxonomy" id="2763663"/>
    <lineage>
        <taxon>Bacteria</taxon>
        <taxon>Bacillati</taxon>
        <taxon>Bacillota</taxon>
        <taxon>Clostridia</taxon>
        <taxon>Lachnospirales</taxon>
        <taxon>Lachnospiraceae</taxon>
        <taxon>Enterocloster</taxon>
    </lineage>
</organism>